<dbReference type="Pfam" id="PF15734">
    <property type="entry name" value="MIIP"/>
    <property type="match status" value="1"/>
</dbReference>
<evidence type="ECO:0000256" key="1">
    <source>
        <dbReference type="SAM" id="MobiDB-lite"/>
    </source>
</evidence>
<dbReference type="Proteomes" id="UP000681722">
    <property type="component" value="Unassembled WGS sequence"/>
</dbReference>
<reference evidence="2" key="1">
    <citation type="submission" date="2021-02" db="EMBL/GenBank/DDBJ databases">
        <authorList>
            <person name="Nowell W R."/>
        </authorList>
    </citation>
    <scope>NUCLEOTIDE SEQUENCE</scope>
</reference>
<dbReference type="PANTHER" id="PTHR34831">
    <property type="entry name" value="MIGRATION AND INVASION-INHIBITORY PROTEIN"/>
    <property type="match status" value="1"/>
</dbReference>
<dbReference type="AlphaFoldDB" id="A0A814CD53"/>
<organism evidence="2 4">
    <name type="scientific">Didymodactylos carnosus</name>
    <dbReference type="NCBI Taxonomy" id="1234261"/>
    <lineage>
        <taxon>Eukaryota</taxon>
        <taxon>Metazoa</taxon>
        <taxon>Spiralia</taxon>
        <taxon>Gnathifera</taxon>
        <taxon>Rotifera</taxon>
        <taxon>Eurotatoria</taxon>
        <taxon>Bdelloidea</taxon>
        <taxon>Philodinida</taxon>
        <taxon>Philodinidae</taxon>
        <taxon>Didymodactylos</taxon>
    </lineage>
</organism>
<evidence type="ECO:0000313" key="3">
    <source>
        <dbReference type="EMBL" id="CAF3717401.1"/>
    </source>
</evidence>
<feature type="region of interest" description="Disordered" evidence="1">
    <location>
        <begin position="215"/>
        <end position="238"/>
    </location>
</feature>
<evidence type="ECO:0000313" key="2">
    <source>
        <dbReference type="EMBL" id="CAF0940909.1"/>
    </source>
</evidence>
<dbReference type="GO" id="GO:0010972">
    <property type="term" value="P:negative regulation of G2/M transition of mitotic cell cycle"/>
    <property type="evidence" value="ECO:0007669"/>
    <property type="project" value="InterPro"/>
</dbReference>
<dbReference type="OrthoDB" id="10002384at2759"/>
<dbReference type="InterPro" id="IPR031466">
    <property type="entry name" value="MIIP"/>
</dbReference>
<evidence type="ECO:0000313" key="4">
    <source>
        <dbReference type="Proteomes" id="UP000663829"/>
    </source>
</evidence>
<dbReference type="Proteomes" id="UP000663829">
    <property type="component" value="Unassembled WGS sequence"/>
</dbReference>
<gene>
    <name evidence="2" type="ORF">GPM918_LOCUS10704</name>
    <name evidence="3" type="ORF">SRO942_LOCUS10705</name>
</gene>
<dbReference type="EMBL" id="CAJNOQ010002135">
    <property type="protein sequence ID" value="CAF0940909.1"/>
    <property type="molecule type" value="Genomic_DNA"/>
</dbReference>
<proteinExistence type="predicted"/>
<accession>A0A814CD53</accession>
<protein>
    <submittedName>
        <fullName evidence="2">Uncharacterized protein</fullName>
    </submittedName>
</protein>
<comment type="caution">
    <text evidence="2">The sequence shown here is derived from an EMBL/GenBank/DDBJ whole genome shotgun (WGS) entry which is preliminary data.</text>
</comment>
<keyword evidence="4" id="KW-1185">Reference proteome</keyword>
<feature type="compositionally biased region" description="Polar residues" evidence="1">
    <location>
        <begin position="223"/>
        <end position="238"/>
    </location>
</feature>
<dbReference type="EMBL" id="CAJOBC010002135">
    <property type="protein sequence ID" value="CAF3717401.1"/>
    <property type="molecule type" value="Genomic_DNA"/>
</dbReference>
<dbReference type="GO" id="GO:0030336">
    <property type="term" value="P:negative regulation of cell migration"/>
    <property type="evidence" value="ECO:0007669"/>
    <property type="project" value="InterPro"/>
</dbReference>
<name>A0A814CD53_9BILA</name>
<sequence>MAQTEKLVNESRRLINNLNSQQSLILNQLRNINNSSQSSACYPPSTTELKEKSNNLTSGLKKSKSVSFLEPSTSRLQEIKSALSASNSSERTRSILKKQHLNGQEYREPFVINIPDNVSRINIDEYLKNVQDQRRKCLNFSYTEDDESIIDEEDSKANDEDSIPKRNQPWNELKHWRSLFDDGNNRDAYNTVRTNLSSSQSWVNEDVDQIKKRIHDREHLTSKEQQQLSNKQSSTMNNTNLKQQFNRKKVLLGYDFVAGVLDNKNSTIMEQPDSYWDDLVSFRQKNADDCASWPFTNDKDLIDFSKELELIQPSHCQDHTCIHNFTLNDRLFTIPTNPDANGQSRCPICLSLRKEPNNYEPQYARVSVPKYRLNSNTHKFQPQKRSNIDTTDSFALFNHCIAGFGNARSALDKSAKSIDLRTESGTQIELSKMSLDDAQHLASSKDLCHDLLRRSTALRYHMQTLYQERLRRLRKQQQTPMNSSANTSFLSQIDVAAQ</sequence>
<dbReference type="PANTHER" id="PTHR34831:SF1">
    <property type="entry name" value="MIGRATION AND INVASION-INHIBITORY PROTEIN"/>
    <property type="match status" value="1"/>
</dbReference>